<gene>
    <name evidence="6" type="ORF">SAMN05216421_2927</name>
</gene>
<organism evidence="6 7">
    <name type="scientific">Halopseudomonas xinjiangensis</name>
    <dbReference type="NCBI Taxonomy" id="487184"/>
    <lineage>
        <taxon>Bacteria</taxon>
        <taxon>Pseudomonadati</taxon>
        <taxon>Pseudomonadota</taxon>
        <taxon>Gammaproteobacteria</taxon>
        <taxon>Pseudomonadales</taxon>
        <taxon>Pseudomonadaceae</taxon>
        <taxon>Halopseudomonas</taxon>
    </lineage>
</organism>
<evidence type="ECO:0000313" key="7">
    <source>
        <dbReference type="Proteomes" id="UP000243207"/>
    </source>
</evidence>
<dbReference type="Proteomes" id="UP000243207">
    <property type="component" value="Chromosome I"/>
</dbReference>
<dbReference type="AlphaFoldDB" id="A0A1H1XQ41"/>
<dbReference type="PROSITE" id="PS50931">
    <property type="entry name" value="HTH_LYSR"/>
    <property type="match status" value="1"/>
</dbReference>
<dbReference type="GO" id="GO:0000976">
    <property type="term" value="F:transcription cis-regulatory region binding"/>
    <property type="evidence" value="ECO:0007669"/>
    <property type="project" value="TreeGrafter"/>
</dbReference>
<evidence type="ECO:0000256" key="4">
    <source>
        <dbReference type="ARBA" id="ARBA00023163"/>
    </source>
</evidence>
<dbReference type="FunFam" id="1.10.10.10:FF:000001">
    <property type="entry name" value="LysR family transcriptional regulator"/>
    <property type="match status" value="1"/>
</dbReference>
<keyword evidence="4" id="KW-0804">Transcription</keyword>
<dbReference type="InterPro" id="IPR036388">
    <property type="entry name" value="WH-like_DNA-bd_sf"/>
</dbReference>
<evidence type="ECO:0000256" key="2">
    <source>
        <dbReference type="ARBA" id="ARBA00023015"/>
    </source>
</evidence>
<comment type="similarity">
    <text evidence="1">Belongs to the LysR transcriptional regulatory family.</text>
</comment>
<keyword evidence="3 6" id="KW-0238">DNA-binding</keyword>
<dbReference type="OrthoDB" id="9785745at2"/>
<dbReference type="InterPro" id="IPR036390">
    <property type="entry name" value="WH_DNA-bd_sf"/>
</dbReference>
<dbReference type="Gene3D" id="3.40.190.290">
    <property type="match status" value="1"/>
</dbReference>
<dbReference type="Gene3D" id="1.10.10.10">
    <property type="entry name" value="Winged helix-like DNA-binding domain superfamily/Winged helix DNA-binding domain"/>
    <property type="match status" value="1"/>
</dbReference>
<dbReference type="GO" id="GO:0003700">
    <property type="term" value="F:DNA-binding transcription factor activity"/>
    <property type="evidence" value="ECO:0007669"/>
    <property type="project" value="InterPro"/>
</dbReference>
<dbReference type="RefSeq" id="WP_093396209.1">
    <property type="nucleotide sequence ID" value="NZ_LT629736.1"/>
</dbReference>
<protein>
    <submittedName>
        <fullName evidence="6">DNA-binding transcriptional regulator, LysR family</fullName>
    </submittedName>
</protein>
<keyword evidence="2" id="KW-0805">Transcription regulation</keyword>
<dbReference type="PRINTS" id="PR00039">
    <property type="entry name" value="HTHLYSR"/>
</dbReference>
<reference evidence="7" key="1">
    <citation type="submission" date="2016-10" db="EMBL/GenBank/DDBJ databases">
        <authorList>
            <person name="Varghese N."/>
            <person name="Submissions S."/>
        </authorList>
    </citation>
    <scope>NUCLEOTIDE SEQUENCE [LARGE SCALE GENOMIC DNA]</scope>
    <source>
        <strain evidence="7">NRRL B-51270</strain>
    </source>
</reference>
<evidence type="ECO:0000313" key="6">
    <source>
        <dbReference type="EMBL" id="SDT11330.1"/>
    </source>
</evidence>
<sequence length="317" mass="35764">MRKSLLRMTLRQLQVFRAVCASQSYSRAADEMALTQPAVSQQIRQLEEQLGQPLFEYVGRKLYLTEAANSLLAASEDIFDRLDNLDMSLSRLQGTLRGELKVGVVSSIQYLTPHLLAAFRERHPEVTYCMEVMRRSDAIRRLQDNKDDVTLMALVPQDRALEFFPFLDNPIIAVAHPHHPLATASDLPLKALEEHLVLHREAGSGTRKACEEFLQNKRVHLLQTIQLGSGDALVQGALAGLGIAMVTAHAAATFLRSGELVRLDFVDLPLYRSWCAVHARGKRLSPVAEAFLAFLREERAEIRRIARRFEHPRPAER</sequence>
<dbReference type="SUPFAM" id="SSF53850">
    <property type="entry name" value="Periplasmic binding protein-like II"/>
    <property type="match status" value="1"/>
</dbReference>
<accession>A0A1H1XQ41</accession>
<dbReference type="EMBL" id="LT629736">
    <property type="protein sequence ID" value="SDT11330.1"/>
    <property type="molecule type" value="Genomic_DNA"/>
</dbReference>
<dbReference type="PANTHER" id="PTHR30126">
    <property type="entry name" value="HTH-TYPE TRANSCRIPTIONAL REGULATOR"/>
    <property type="match status" value="1"/>
</dbReference>
<dbReference type="STRING" id="487184.SAMN05216421_2927"/>
<evidence type="ECO:0000256" key="1">
    <source>
        <dbReference type="ARBA" id="ARBA00009437"/>
    </source>
</evidence>
<dbReference type="SUPFAM" id="SSF46785">
    <property type="entry name" value="Winged helix' DNA-binding domain"/>
    <property type="match status" value="1"/>
</dbReference>
<evidence type="ECO:0000256" key="3">
    <source>
        <dbReference type="ARBA" id="ARBA00023125"/>
    </source>
</evidence>
<name>A0A1H1XQ41_9GAMM</name>
<proteinExistence type="inferred from homology"/>
<evidence type="ECO:0000259" key="5">
    <source>
        <dbReference type="PROSITE" id="PS50931"/>
    </source>
</evidence>
<dbReference type="InterPro" id="IPR005119">
    <property type="entry name" value="LysR_subst-bd"/>
</dbReference>
<feature type="domain" description="HTH lysR-type" evidence="5">
    <location>
        <begin position="8"/>
        <end position="65"/>
    </location>
</feature>
<dbReference type="Pfam" id="PF00126">
    <property type="entry name" value="HTH_1"/>
    <property type="match status" value="1"/>
</dbReference>
<dbReference type="InterPro" id="IPR000847">
    <property type="entry name" value="LysR_HTH_N"/>
</dbReference>
<dbReference type="Pfam" id="PF03466">
    <property type="entry name" value="LysR_substrate"/>
    <property type="match status" value="1"/>
</dbReference>
<keyword evidence="7" id="KW-1185">Reference proteome</keyword>
<dbReference type="PANTHER" id="PTHR30126:SF5">
    <property type="entry name" value="HTH-TYPE TRANSCRIPTIONAL ACTIVATOR CMPR"/>
    <property type="match status" value="1"/>
</dbReference>